<protein>
    <recommendedName>
        <fullName evidence="3">protein O-GlcNAc transferase</fullName>
        <ecNumber evidence="3">2.4.1.255</ecNumber>
    </recommendedName>
</protein>
<gene>
    <name evidence="10" type="ORF">MNBD_GAMMA17-1246</name>
</gene>
<keyword evidence="4" id="KW-0328">Glycosyltransferase</keyword>
<feature type="domain" description="O-GlcNAc transferase C-terminal" evidence="9">
    <location>
        <begin position="312"/>
        <end position="471"/>
    </location>
</feature>
<dbReference type="Gene3D" id="1.25.40.10">
    <property type="entry name" value="Tetratricopeptide repeat domain"/>
    <property type="match status" value="3"/>
</dbReference>
<dbReference type="UniPathway" id="UPA00378"/>
<evidence type="ECO:0000256" key="5">
    <source>
        <dbReference type="ARBA" id="ARBA00022679"/>
    </source>
</evidence>
<reference evidence="10" key="1">
    <citation type="submission" date="2018-06" db="EMBL/GenBank/DDBJ databases">
        <authorList>
            <person name="Zhirakovskaya E."/>
        </authorList>
    </citation>
    <scope>NUCLEOTIDE SEQUENCE</scope>
</reference>
<evidence type="ECO:0000256" key="2">
    <source>
        <dbReference type="ARBA" id="ARBA00005386"/>
    </source>
</evidence>
<proteinExistence type="inferred from homology"/>
<comment type="pathway">
    <text evidence="1">Protein modification; protein glycosylation.</text>
</comment>
<dbReference type="Gene3D" id="3.40.50.11380">
    <property type="match status" value="1"/>
</dbReference>
<evidence type="ECO:0000256" key="1">
    <source>
        <dbReference type="ARBA" id="ARBA00004922"/>
    </source>
</evidence>
<evidence type="ECO:0000256" key="4">
    <source>
        <dbReference type="ARBA" id="ARBA00022676"/>
    </source>
</evidence>
<feature type="compositionally biased region" description="Basic residues" evidence="8">
    <location>
        <begin position="1"/>
        <end position="17"/>
    </location>
</feature>
<sequence length="682" mass="76169">MAGKKNRKQKLAARSAKKMNAPAPPRAKPNTPQIAHLLEQALNHHRQQNLSEAANCYRTILASEPTHADALHLLGLTYGQSHQHHEAIEFYNQAIEQNPTIGAAHNNKGISLNSQGKYAQAIESFQLALKINPNDASAHSNLGHAYSKQGNHHNAVKHLTIATQLSPHHANTIYNLGNALKKAHQDNDAVQCFKKALALNPNHAGALNNLGLVYKAKKKFSDAARSFQKVLEINPLHSNALGQLSICLRQMCDWKNFDQTKEQLSESLHSGNTAPTPLVSLMWFDDPQKQLACARAATKEAIKNIPPPITTQPASHDTKIKIAYLSTDFCEHPVAYLTAELYELHNRDQFEISAISYGPPDSGPMRQRLINAFDHFYDASEMNDTEVASLIASKGIHIAIDLNGHTFGARLAVLAMRPAPIQINYLGYIGTMGAKFIDYVIVDNFVVPADQQPFFDEQLLHLTSYMVVDTQRKLPPQVPTRLEHNLPEKSFVFCCFNNSYKITPEIFSCWMQCLKSVPDSVLWLVDDNEWARHNLRNEAKARGVDPMRLIFAQRTDYSTHLTRQQLADLFLDTSPYNAGTTAADALWAGLPVLTCTGKSFVARMASGLTQAAGMLELITNSLEEYQSTAIKLAKNPELLAKLRKKLIANRIASPLFDSQKFCTNFENNLTKIWHRWRDTLNK</sequence>
<dbReference type="GO" id="GO:0097363">
    <property type="term" value="F:protein O-acetylglucosaminyltransferase activity"/>
    <property type="evidence" value="ECO:0007669"/>
    <property type="project" value="UniProtKB-EC"/>
</dbReference>
<feature type="domain" description="O-GlcNAc transferase C-terminal" evidence="9">
    <location>
        <begin position="478"/>
        <end position="664"/>
    </location>
</feature>
<organism evidence="10">
    <name type="scientific">hydrothermal vent metagenome</name>
    <dbReference type="NCBI Taxonomy" id="652676"/>
    <lineage>
        <taxon>unclassified sequences</taxon>
        <taxon>metagenomes</taxon>
        <taxon>ecological metagenomes</taxon>
    </lineage>
</organism>
<keyword evidence="6" id="KW-0677">Repeat</keyword>
<evidence type="ECO:0000313" key="10">
    <source>
        <dbReference type="EMBL" id="VAW89297.1"/>
    </source>
</evidence>
<keyword evidence="7" id="KW-0802">TPR repeat</keyword>
<evidence type="ECO:0000256" key="3">
    <source>
        <dbReference type="ARBA" id="ARBA00011970"/>
    </source>
</evidence>
<dbReference type="Gene3D" id="3.40.50.2000">
    <property type="entry name" value="Glycogen Phosphorylase B"/>
    <property type="match status" value="1"/>
</dbReference>
<dbReference type="SUPFAM" id="SSF53756">
    <property type="entry name" value="UDP-Glycosyltransferase/glycogen phosphorylase"/>
    <property type="match status" value="1"/>
</dbReference>
<dbReference type="EC" id="2.4.1.255" evidence="3"/>
<dbReference type="SUPFAM" id="SSF48452">
    <property type="entry name" value="TPR-like"/>
    <property type="match status" value="1"/>
</dbReference>
<dbReference type="InterPro" id="IPR029489">
    <property type="entry name" value="OGT/SEC/SPY_C"/>
</dbReference>
<accession>A0A3B0ZPM2</accession>
<name>A0A3B0ZPM2_9ZZZZ</name>
<dbReference type="Pfam" id="PF00515">
    <property type="entry name" value="TPR_1"/>
    <property type="match status" value="3"/>
</dbReference>
<dbReference type="Pfam" id="PF13844">
    <property type="entry name" value="Glyco_transf_41"/>
    <property type="match status" value="2"/>
</dbReference>
<comment type="similarity">
    <text evidence="2">Belongs to the glycosyltransferase 41 family. O-GlcNAc transferase subfamily.</text>
</comment>
<dbReference type="InterPro" id="IPR019734">
    <property type="entry name" value="TPR_rpt"/>
</dbReference>
<dbReference type="PROSITE" id="PS50293">
    <property type="entry name" value="TPR_REGION"/>
    <property type="match status" value="4"/>
</dbReference>
<dbReference type="AlphaFoldDB" id="A0A3B0ZPM2"/>
<dbReference type="PROSITE" id="PS50005">
    <property type="entry name" value="TPR"/>
    <property type="match status" value="5"/>
</dbReference>
<dbReference type="PANTHER" id="PTHR44998:SF1">
    <property type="entry name" value="UDP-N-ACETYLGLUCOSAMINE--PEPTIDE N-ACETYLGLUCOSAMINYLTRANSFERASE 110 KDA SUBUNIT"/>
    <property type="match status" value="1"/>
</dbReference>
<evidence type="ECO:0000256" key="8">
    <source>
        <dbReference type="SAM" id="MobiDB-lite"/>
    </source>
</evidence>
<keyword evidence="5" id="KW-0808">Transferase</keyword>
<dbReference type="EMBL" id="UOFQ01000129">
    <property type="protein sequence ID" value="VAW89297.1"/>
    <property type="molecule type" value="Genomic_DNA"/>
</dbReference>
<feature type="region of interest" description="Disordered" evidence="8">
    <location>
        <begin position="1"/>
        <end position="31"/>
    </location>
</feature>
<dbReference type="Pfam" id="PF13414">
    <property type="entry name" value="TPR_11"/>
    <property type="match status" value="1"/>
</dbReference>
<evidence type="ECO:0000256" key="7">
    <source>
        <dbReference type="ARBA" id="ARBA00022803"/>
    </source>
</evidence>
<dbReference type="InterPro" id="IPR011990">
    <property type="entry name" value="TPR-like_helical_dom_sf"/>
</dbReference>
<evidence type="ECO:0000259" key="9">
    <source>
        <dbReference type="Pfam" id="PF13844"/>
    </source>
</evidence>
<dbReference type="SMART" id="SM00028">
    <property type="entry name" value="TPR"/>
    <property type="match status" value="6"/>
</dbReference>
<evidence type="ECO:0000256" key="6">
    <source>
        <dbReference type="ARBA" id="ARBA00022737"/>
    </source>
</evidence>
<dbReference type="PANTHER" id="PTHR44998">
    <property type="match status" value="1"/>
</dbReference>